<dbReference type="NCBIfam" id="NF002621">
    <property type="entry name" value="PRK02287.1"/>
    <property type="match status" value="1"/>
</dbReference>
<dbReference type="KEGG" id="mpp:MICPUCDRAFT_50839"/>
<keyword evidence="4 6" id="KW-0808">Transferase</keyword>
<dbReference type="PANTHER" id="PTHR20426:SF0">
    <property type="entry name" value="18S RRNA AMINOCARBOXYPROPYLTRANSFERASE"/>
    <property type="match status" value="1"/>
</dbReference>
<protein>
    <recommendedName>
        <fullName evidence="6">18S rRNA aminocarboxypropyltransferase</fullName>
        <ecNumber evidence="6">2.5.1.157</ecNumber>
    </recommendedName>
</protein>
<feature type="compositionally biased region" description="Acidic residues" evidence="7">
    <location>
        <begin position="315"/>
        <end position="342"/>
    </location>
</feature>
<comment type="caution">
    <text evidence="6">Lacks conserved residue(s) required for the propagation of feature annotation.</text>
</comment>
<keyword evidence="1" id="KW-0963">Cytoplasm</keyword>
<dbReference type="OrthoDB" id="10262062at2759"/>
<dbReference type="HAMAP" id="MF_01116">
    <property type="entry name" value="TSR3"/>
    <property type="match status" value="1"/>
</dbReference>
<comment type="catalytic activity">
    <reaction evidence="6">
        <text>an N(1)-methylpseudouridine in rRNA + S-adenosyl-L-methionine = N(1)-methyl-N(3)-[(3S)-3-amino-3-carboxypropyl]pseudouridine in rRNA + S-methyl-5'-thioadenosine + H(+)</text>
        <dbReference type="Rhea" id="RHEA:63296"/>
        <dbReference type="Rhea" id="RHEA-COMP:11634"/>
        <dbReference type="Rhea" id="RHEA-COMP:16310"/>
        <dbReference type="ChEBI" id="CHEBI:15378"/>
        <dbReference type="ChEBI" id="CHEBI:17509"/>
        <dbReference type="ChEBI" id="CHEBI:59789"/>
        <dbReference type="ChEBI" id="CHEBI:74890"/>
        <dbReference type="ChEBI" id="CHEBI:146234"/>
        <dbReference type="EC" id="2.5.1.157"/>
    </reaction>
</comment>
<dbReference type="Proteomes" id="UP000001876">
    <property type="component" value="Unassembled WGS sequence"/>
</dbReference>
<dbReference type="GO" id="GO:0030490">
    <property type="term" value="P:maturation of SSU-rRNA"/>
    <property type="evidence" value="ECO:0007669"/>
    <property type="project" value="TreeGrafter"/>
</dbReference>
<keyword evidence="11" id="KW-1185">Reference proteome</keyword>
<dbReference type="GO" id="GO:0106388">
    <property type="term" value="F:rRNA small subunit aminocarboxypropyltransferase activity"/>
    <property type="evidence" value="ECO:0007669"/>
    <property type="project" value="UniProtKB-EC"/>
</dbReference>
<feature type="binding site" evidence="6">
    <location>
        <position position="150"/>
    </location>
    <ligand>
        <name>S-adenosyl-L-methionine</name>
        <dbReference type="ChEBI" id="CHEBI:59789"/>
    </ligand>
</feature>
<dbReference type="eggNOG" id="KOG3154">
    <property type="taxonomic scope" value="Eukaryota"/>
</dbReference>
<dbReference type="GO" id="GO:0000455">
    <property type="term" value="P:enzyme-directed rRNA pseudouridine synthesis"/>
    <property type="evidence" value="ECO:0007669"/>
    <property type="project" value="UniProtKB-UniRule"/>
</dbReference>
<evidence type="ECO:0000256" key="6">
    <source>
        <dbReference type="HAMAP-Rule" id="MF_03146"/>
    </source>
</evidence>
<feature type="domain" description="16S/18S rRNA aminocarboxypropyltransferase Tsr3 C-terminal" evidence="8">
    <location>
        <begin position="124"/>
        <end position="250"/>
    </location>
</feature>
<dbReference type="GO" id="GO:1904047">
    <property type="term" value="F:S-adenosyl-L-methionine binding"/>
    <property type="evidence" value="ECO:0007669"/>
    <property type="project" value="UniProtKB-UniRule"/>
</dbReference>
<evidence type="ECO:0000259" key="8">
    <source>
        <dbReference type="Pfam" id="PF04034"/>
    </source>
</evidence>
<dbReference type="STRING" id="564608.C1MJ75"/>
<feature type="region of interest" description="Disordered" evidence="7">
    <location>
        <begin position="1"/>
        <end position="45"/>
    </location>
</feature>
<feature type="domain" description="RNase L inhibitor RLI-like possible metal-binding" evidence="9">
    <location>
        <begin position="86"/>
        <end position="120"/>
    </location>
</feature>
<dbReference type="EMBL" id="GG663735">
    <property type="protein sequence ID" value="EEH60516.1"/>
    <property type="molecule type" value="Genomic_DNA"/>
</dbReference>
<reference evidence="10 11" key="1">
    <citation type="journal article" date="2009" name="Science">
        <title>Green evolution and dynamic adaptations revealed by genomes of the marine picoeukaryotes Micromonas.</title>
        <authorList>
            <person name="Worden A.Z."/>
            <person name="Lee J.H."/>
            <person name="Mock T."/>
            <person name="Rouze P."/>
            <person name="Simmons M.P."/>
            <person name="Aerts A.L."/>
            <person name="Allen A.E."/>
            <person name="Cuvelier M.L."/>
            <person name="Derelle E."/>
            <person name="Everett M.V."/>
            <person name="Foulon E."/>
            <person name="Grimwood J."/>
            <person name="Gundlach H."/>
            <person name="Henrissat B."/>
            <person name="Napoli C."/>
            <person name="McDonald S.M."/>
            <person name="Parker M.S."/>
            <person name="Rombauts S."/>
            <person name="Salamov A."/>
            <person name="Von Dassow P."/>
            <person name="Badger J.H."/>
            <person name="Coutinho P.M."/>
            <person name="Demir E."/>
            <person name="Dubchak I."/>
            <person name="Gentemann C."/>
            <person name="Eikrem W."/>
            <person name="Gready J.E."/>
            <person name="John U."/>
            <person name="Lanier W."/>
            <person name="Lindquist E.A."/>
            <person name="Lucas S."/>
            <person name="Mayer K.F."/>
            <person name="Moreau H."/>
            <person name="Not F."/>
            <person name="Otillar R."/>
            <person name="Panaud O."/>
            <person name="Pangilinan J."/>
            <person name="Paulsen I."/>
            <person name="Piegu B."/>
            <person name="Poliakov A."/>
            <person name="Robbens S."/>
            <person name="Schmutz J."/>
            <person name="Toulza E."/>
            <person name="Wyss T."/>
            <person name="Zelensky A."/>
            <person name="Zhou K."/>
            <person name="Armbrust E.V."/>
            <person name="Bhattacharya D."/>
            <person name="Goodenough U.W."/>
            <person name="Van de Peer Y."/>
            <person name="Grigoriev I.V."/>
        </authorList>
    </citation>
    <scope>NUCLEOTIDE SEQUENCE [LARGE SCALE GENOMIC DNA]</scope>
    <source>
        <strain evidence="10 11">CCMP1545</strain>
    </source>
</reference>
<keyword evidence="2 6" id="KW-0690">Ribosome biogenesis</keyword>
<evidence type="ECO:0000313" key="11">
    <source>
        <dbReference type="Proteomes" id="UP000001876"/>
    </source>
</evidence>
<comment type="function">
    <text evidence="6">Aminocarboxypropyltransferase that catalyzes the aminocarboxypropyl transfer on pseudouridine in 18S rRNA. It constitutes the last step in biosynthesis of the hypermodified N1-methyl-N3-(3-amino-3-carboxypropyl) pseudouridine (m1acp3-Psi).</text>
</comment>
<proteinExistence type="inferred from homology"/>
<evidence type="ECO:0000256" key="7">
    <source>
        <dbReference type="SAM" id="MobiDB-lite"/>
    </source>
</evidence>
<gene>
    <name evidence="10" type="ORF">MICPUCDRAFT_50839</name>
</gene>
<dbReference type="InterPro" id="IPR022968">
    <property type="entry name" value="Tsr3-like"/>
</dbReference>
<dbReference type="EC" id="2.5.1.157" evidence="6"/>
<dbReference type="AlphaFoldDB" id="C1MJ75"/>
<evidence type="ECO:0000256" key="5">
    <source>
        <dbReference type="ARBA" id="ARBA00022691"/>
    </source>
</evidence>
<feature type="binding site" evidence="6">
    <location>
        <position position="102"/>
    </location>
    <ligand>
        <name>S-adenosyl-L-methionine</name>
        <dbReference type="ChEBI" id="CHEBI:59789"/>
    </ligand>
</feature>
<dbReference type="InterPro" id="IPR007177">
    <property type="entry name" value="Tsr3_C"/>
</dbReference>
<dbReference type="GeneID" id="9680444"/>
<feature type="binding site" evidence="6">
    <location>
        <position position="173"/>
    </location>
    <ligand>
        <name>S-adenosyl-L-methionine</name>
        <dbReference type="ChEBI" id="CHEBI:59789"/>
    </ligand>
</feature>
<evidence type="ECO:0000256" key="1">
    <source>
        <dbReference type="ARBA" id="ARBA00022490"/>
    </source>
</evidence>
<organism evidence="11">
    <name type="scientific">Micromonas pusilla (strain CCMP1545)</name>
    <name type="common">Picoplanktonic green alga</name>
    <dbReference type="NCBI Taxonomy" id="564608"/>
    <lineage>
        <taxon>Eukaryota</taxon>
        <taxon>Viridiplantae</taxon>
        <taxon>Chlorophyta</taxon>
        <taxon>Mamiellophyceae</taxon>
        <taxon>Mamiellales</taxon>
        <taxon>Mamiellaceae</taxon>
        <taxon>Micromonas</taxon>
    </lineage>
</organism>
<accession>C1MJ75</accession>
<sequence length="367" mass="38638">MGGKGKGGGGGKGGKGGKGGGNGGGGRGGGGNGGSASHGSSKRFAPLRPSWANQRLCSCTSEACERAHEGDEGVGDDDASSTRFPVPLAMWDLGQCDPKRCSGRKLARLGCLRELRLQQRFPGVALTPSATDCVSPGDYHLVHSDGLAVVDCSWNRLDDVPFARLRSAAPRLLPWLVAANPVNYGKACKLTCAEALAAGLYIAGYVDAAELLMNKFKWGHGFISLNRELLESYARCATGEEVLETQARWLTNGGPAAGPGVRPPRDFPDDDDDDDDDDEVGSGSGGGSESESESDDGIPPPRVNANRAEKTMPPSDDDEEESEEEEEEEEEEEKEDVEEEQDTPARSSSEAEEAAARLRGVSLVADA</sequence>
<evidence type="ECO:0000256" key="2">
    <source>
        <dbReference type="ARBA" id="ARBA00022517"/>
    </source>
</evidence>
<keyword evidence="3 6" id="KW-0698">rRNA processing</keyword>
<dbReference type="Pfam" id="PF04034">
    <property type="entry name" value="Ribo_biogen_C"/>
    <property type="match status" value="1"/>
</dbReference>
<dbReference type="OMA" id="MVGTHPR"/>
<feature type="compositionally biased region" description="Gly residues" evidence="7">
    <location>
        <begin position="1"/>
        <end position="36"/>
    </location>
</feature>
<evidence type="ECO:0000313" key="10">
    <source>
        <dbReference type="EMBL" id="EEH60516.1"/>
    </source>
</evidence>
<dbReference type="Pfam" id="PF04068">
    <property type="entry name" value="Fer4_RLI"/>
    <property type="match status" value="1"/>
</dbReference>
<feature type="region of interest" description="Disordered" evidence="7">
    <location>
        <begin position="250"/>
        <end position="367"/>
    </location>
</feature>
<evidence type="ECO:0000259" key="9">
    <source>
        <dbReference type="Pfam" id="PF04068"/>
    </source>
</evidence>
<name>C1MJ75_MICPC</name>
<dbReference type="InterPro" id="IPR007209">
    <property type="entry name" value="RNaseL-inhib-like_metal-bd_dom"/>
</dbReference>
<keyword evidence="5 6" id="KW-0949">S-adenosyl-L-methionine</keyword>
<evidence type="ECO:0000256" key="3">
    <source>
        <dbReference type="ARBA" id="ARBA00022552"/>
    </source>
</evidence>
<dbReference type="PANTHER" id="PTHR20426">
    <property type="entry name" value="RIBOSOME BIOGENESIS PROTEIN TSR3 HOMOLOG"/>
    <property type="match status" value="1"/>
</dbReference>
<dbReference type="RefSeq" id="XP_003055264.1">
    <property type="nucleotide sequence ID" value="XM_003055218.1"/>
</dbReference>
<comment type="similarity">
    <text evidence="6">Belongs to the TDD superfamily. TSR3 family.</text>
</comment>
<evidence type="ECO:0000256" key="4">
    <source>
        <dbReference type="ARBA" id="ARBA00022679"/>
    </source>
</evidence>
<feature type="compositionally biased region" description="Acidic residues" evidence="7">
    <location>
        <begin position="268"/>
        <end position="280"/>
    </location>
</feature>